<dbReference type="InterPro" id="IPR030395">
    <property type="entry name" value="GP_PDE_dom"/>
</dbReference>
<evidence type="ECO:0000259" key="1">
    <source>
        <dbReference type="PROSITE" id="PS51704"/>
    </source>
</evidence>
<keyword evidence="3" id="KW-1185">Reference proteome</keyword>
<organism evidence="2 3">
    <name type="scientific">Pisciglobus halotolerans</name>
    <dbReference type="NCBI Taxonomy" id="745365"/>
    <lineage>
        <taxon>Bacteria</taxon>
        <taxon>Bacillati</taxon>
        <taxon>Bacillota</taxon>
        <taxon>Bacilli</taxon>
        <taxon>Lactobacillales</taxon>
        <taxon>Carnobacteriaceae</taxon>
    </lineage>
</organism>
<evidence type="ECO:0000313" key="3">
    <source>
        <dbReference type="Proteomes" id="UP000198668"/>
    </source>
</evidence>
<dbReference type="RefSeq" id="WP_092092440.1">
    <property type="nucleotide sequence ID" value="NZ_FOQE01000017.1"/>
</dbReference>
<dbReference type="Gene3D" id="3.20.20.190">
    <property type="entry name" value="Phosphatidylinositol (PI) phosphodiesterase"/>
    <property type="match status" value="1"/>
</dbReference>
<dbReference type="PANTHER" id="PTHR46211">
    <property type="entry name" value="GLYCEROPHOSPHORYL DIESTER PHOSPHODIESTERASE"/>
    <property type="match status" value="1"/>
</dbReference>
<feature type="domain" description="GP-PDE" evidence="1">
    <location>
        <begin position="4"/>
        <end position="240"/>
    </location>
</feature>
<dbReference type="Pfam" id="PF03009">
    <property type="entry name" value="GDPD"/>
    <property type="match status" value="1"/>
</dbReference>
<evidence type="ECO:0000313" key="2">
    <source>
        <dbReference type="EMBL" id="SFH73111.1"/>
    </source>
</evidence>
<accession>A0A1I3CGA7</accession>
<dbReference type="GO" id="GO:0008081">
    <property type="term" value="F:phosphoric diester hydrolase activity"/>
    <property type="evidence" value="ECO:0007669"/>
    <property type="project" value="InterPro"/>
</dbReference>
<protein>
    <submittedName>
        <fullName evidence="2">Glycerophosphoryl diester phosphodiesterase</fullName>
    </submittedName>
</protein>
<dbReference type="CDD" id="cd08563">
    <property type="entry name" value="GDPD_TtGDE_like"/>
    <property type="match status" value="1"/>
</dbReference>
<dbReference type="GO" id="GO:0006629">
    <property type="term" value="P:lipid metabolic process"/>
    <property type="evidence" value="ECO:0007669"/>
    <property type="project" value="InterPro"/>
</dbReference>
<proteinExistence type="predicted"/>
<sequence length="247" mass="28820">MQQTKVIAHRGSKGTHPENTLAAFQEALRVESDGIELDLHLTKDQQLVVIHDESVNRTTNGKGKVKDMTLYEIKQLDAGSSFSPAFKDEKIPSFQEVLDLLVKEDFKGLLNIELKTDHEPYPGIEEKVIQIMKQHKWLFQVVYSSFNYDSLIRMKERDYEAEIALLFEKSKGAQKKIGEKYTICMWHPKINWLKRVGLKTYPHQSMRPWTINSLSQMDYCFEQAMSGLITDYPELALKRRKKWQPDR</sequence>
<gene>
    <name evidence="2" type="ORF">SAMN04489868_11735</name>
</gene>
<dbReference type="EMBL" id="FOQE01000017">
    <property type="protein sequence ID" value="SFH73111.1"/>
    <property type="molecule type" value="Genomic_DNA"/>
</dbReference>
<dbReference type="OrthoDB" id="384721at2"/>
<dbReference type="InterPro" id="IPR017946">
    <property type="entry name" value="PLC-like_Pdiesterase_TIM-brl"/>
</dbReference>
<name>A0A1I3CGA7_9LACT</name>
<dbReference type="PANTHER" id="PTHR46211:SF1">
    <property type="entry name" value="GLYCEROPHOSPHODIESTER PHOSPHODIESTERASE, CYTOPLASMIC"/>
    <property type="match status" value="1"/>
</dbReference>
<dbReference type="AlphaFoldDB" id="A0A1I3CGA7"/>
<dbReference type="PROSITE" id="PS51704">
    <property type="entry name" value="GP_PDE"/>
    <property type="match status" value="1"/>
</dbReference>
<dbReference type="Proteomes" id="UP000198668">
    <property type="component" value="Unassembled WGS sequence"/>
</dbReference>
<dbReference type="SUPFAM" id="SSF51695">
    <property type="entry name" value="PLC-like phosphodiesterases"/>
    <property type="match status" value="1"/>
</dbReference>
<reference evidence="2 3" key="1">
    <citation type="submission" date="2016-10" db="EMBL/GenBank/DDBJ databases">
        <authorList>
            <person name="de Groot N.N."/>
        </authorList>
    </citation>
    <scope>NUCLEOTIDE SEQUENCE [LARGE SCALE GENOMIC DNA]</scope>
    <source>
        <strain evidence="2 3">DSM 27630</strain>
    </source>
</reference>